<keyword evidence="7" id="KW-1185">Reference proteome</keyword>
<dbReference type="SMART" id="SM00729">
    <property type="entry name" value="Elp3"/>
    <property type="match status" value="1"/>
</dbReference>
<keyword evidence="1" id="KW-0479">Metal-binding</keyword>
<dbReference type="GO" id="GO:0016829">
    <property type="term" value="F:lyase activity"/>
    <property type="evidence" value="ECO:0007669"/>
    <property type="project" value="UniProtKB-KW"/>
</dbReference>
<name>A0A840WJ44_9RHOB</name>
<dbReference type="SUPFAM" id="SSF102114">
    <property type="entry name" value="Radical SAM enzymes"/>
    <property type="match status" value="1"/>
</dbReference>
<evidence type="ECO:0000256" key="4">
    <source>
        <dbReference type="SAM" id="MobiDB-lite"/>
    </source>
</evidence>
<evidence type="ECO:0000256" key="3">
    <source>
        <dbReference type="ARBA" id="ARBA00023014"/>
    </source>
</evidence>
<dbReference type="GO" id="GO:0051536">
    <property type="term" value="F:iron-sulfur cluster binding"/>
    <property type="evidence" value="ECO:0007669"/>
    <property type="project" value="UniProtKB-KW"/>
</dbReference>
<protein>
    <submittedName>
        <fullName evidence="6">DNA repair photolyase</fullName>
    </submittedName>
</protein>
<dbReference type="InterPro" id="IPR006638">
    <property type="entry name" value="Elp3/MiaA/NifB-like_rSAM"/>
</dbReference>
<keyword evidence="3" id="KW-0411">Iron-sulfur</keyword>
<dbReference type="PANTHER" id="PTHR43432">
    <property type="entry name" value="SLR0285 PROTEIN"/>
    <property type="match status" value="1"/>
</dbReference>
<evidence type="ECO:0000256" key="1">
    <source>
        <dbReference type="ARBA" id="ARBA00022723"/>
    </source>
</evidence>
<comment type="caution">
    <text evidence="6">The sequence shown here is derived from an EMBL/GenBank/DDBJ whole genome shotgun (WGS) entry which is preliminary data.</text>
</comment>
<dbReference type="NCBIfam" id="NF033668">
    <property type="entry name" value="rSAM_PA0069"/>
    <property type="match status" value="1"/>
</dbReference>
<keyword evidence="6" id="KW-0456">Lyase</keyword>
<dbReference type="SFLD" id="SFLDG01084">
    <property type="entry name" value="Uncharacterised_Radical_SAM_Su"/>
    <property type="match status" value="1"/>
</dbReference>
<feature type="domain" description="Radical SAM core" evidence="5">
    <location>
        <begin position="66"/>
        <end position="303"/>
    </location>
</feature>
<evidence type="ECO:0000256" key="2">
    <source>
        <dbReference type="ARBA" id="ARBA00023004"/>
    </source>
</evidence>
<proteinExistence type="predicted"/>
<dbReference type="InterPro" id="IPR058240">
    <property type="entry name" value="rSAM_sf"/>
</dbReference>
<sequence>MDDLFPSKIQPDARRGRGATSNNAGRFERLSTAKVDDGWKEAEDTPHRTTLYIDQARKIITRNQSPDVPFDRSINPYKGCEHGCIYCFARPTHEYLGLSAGLDFETQLFTKPDAAKLLEAELRRPGYSVAPIAIGTNTDPYQPVEKELRIMRGVLEVLAKYRHPVMITTKGGLITRDIDILSRMARDNLVRVQISVTTLDTKLHRAMEPRASAPTVRLRAIAALAKAGVPVGVNLAPVIPALNDHEMEAILAAGARAGAESAGYITLRLPGAVAPLFRDWLEEAYPKRAKRIMRYVQELHGGKDYSADWGKRMRGEGVYAAMIARRFAVACGREGLAAKRPELDCTAFRVPVRPGDQLSLF</sequence>
<dbReference type="CDD" id="cd01335">
    <property type="entry name" value="Radical_SAM"/>
    <property type="match status" value="1"/>
</dbReference>
<dbReference type="SFLD" id="SFLDS00029">
    <property type="entry name" value="Radical_SAM"/>
    <property type="match status" value="1"/>
</dbReference>
<organism evidence="6 7">
    <name type="scientific">Rubricella aquisinus</name>
    <dbReference type="NCBI Taxonomy" id="2028108"/>
    <lineage>
        <taxon>Bacteria</taxon>
        <taxon>Pseudomonadati</taxon>
        <taxon>Pseudomonadota</taxon>
        <taxon>Alphaproteobacteria</taxon>
        <taxon>Rhodobacterales</taxon>
        <taxon>Paracoccaceae</taxon>
        <taxon>Rubricella</taxon>
    </lineage>
</organism>
<dbReference type="Pfam" id="PF04055">
    <property type="entry name" value="Radical_SAM"/>
    <property type="match status" value="1"/>
</dbReference>
<dbReference type="GO" id="GO:0046872">
    <property type="term" value="F:metal ion binding"/>
    <property type="evidence" value="ECO:0007669"/>
    <property type="project" value="UniProtKB-KW"/>
</dbReference>
<dbReference type="AlphaFoldDB" id="A0A840WJ44"/>
<dbReference type="EMBL" id="JACIJS010000001">
    <property type="protein sequence ID" value="MBB5514223.1"/>
    <property type="molecule type" value="Genomic_DNA"/>
</dbReference>
<dbReference type="PANTHER" id="PTHR43432:SF3">
    <property type="entry name" value="SLR0285 PROTEIN"/>
    <property type="match status" value="1"/>
</dbReference>
<evidence type="ECO:0000259" key="5">
    <source>
        <dbReference type="PROSITE" id="PS51918"/>
    </source>
</evidence>
<dbReference type="RefSeq" id="WP_184007604.1">
    <property type="nucleotide sequence ID" value="NZ_JACIJS010000001.1"/>
</dbReference>
<dbReference type="PROSITE" id="PS51918">
    <property type="entry name" value="RADICAL_SAM"/>
    <property type="match status" value="1"/>
</dbReference>
<gene>
    <name evidence="6" type="ORF">FHS89_000221</name>
</gene>
<feature type="region of interest" description="Disordered" evidence="4">
    <location>
        <begin position="1"/>
        <end position="26"/>
    </location>
</feature>
<dbReference type="Proteomes" id="UP000553766">
    <property type="component" value="Unassembled WGS sequence"/>
</dbReference>
<dbReference type="InterPro" id="IPR007197">
    <property type="entry name" value="rSAM"/>
</dbReference>
<keyword evidence="2" id="KW-0408">Iron</keyword>
<evidence type="ECO:0000313" key="6">
    <source>
        <dbReference type="EMBL" id="MBB5514223.1"/>
    </source>
</evidence>
<evidence type="ECO:0000313" key="7">
    <source>
        <dbReference type="Proteomes" id="UP000553766"/>
    </source>
</evidence>
<dbReference type="InterPro" id="IPR040086">
    <property type="entry name" value="MJ0683-like"/>
</dbReference>
<dbReference type="Gene3D" id="3.80.30.30">
    <property type="match status" value="1"/>
</dbReference>
<reference evidence="6 7" key="1">
    <citation type="submission" date="2020-08" db="EMBL/GenBank/DDBJ databases">
        <title>Genomic Encyclopedia of Type Strains, Phase IV (KMG-IV): sequencing the most valuable type-strain genomes for metagenomic binning, comparative biology and taxonomic classification.</title>
        <authorList>
            <person name="Goeker M."/>
        </authorList>
    </citation>
    <scope>NUCLEOTIDE SEQUENCE [LARGE SCALE GENOMIC DNA]</scope>
    <source>
        <strain evidence="6 7">DSM 103377</strain>
    </source>
</reference>
<accession>A0A840WJ44</accession>